<comment type="subcellular location">
    <subcellularLocation>
        <location evidence="1">Cell projection</location>
        <location evidence="1">Cilium</location>
        <location evidence="1">Flagellum</location>
    </subcellularLocation>
    <subcellularLocation>
        <location evidence="2">Cytoplasm</location>
    </subcellularLocation>
</comment>
<evidence type="ECO:0000259" key="11">
    <source>
        <dbReference type="Pfam" id="PF24816"/>
    </source>
</evidence>
<dbReference type="InterPro" id="IPR057470">
    <property type="entry name" value="Ig_CFAP65_7th"/>
</dbReference>
<dbReference type="Pfam" id="PF24507">
    <property type="entry name" value="Ig_CFAP65_4th"/>
    <property type="match status" value="1"/>
</dbReference>
<evidence type="ECO:0000256" key="4">
    <source>
        <dbReference type="ARBA" id="ARBA00022846"/>
    </source>
</evidence>
<dbReference type="InterPro" id="IPR056344">
    <property type="entry name" value="Ig_CFAP65-like_9th"/>
</dbReference>
<dbReference type="Pfam" id="PF24816">
    <property type="entry name" value="Ig_CFAP65__9th"/>
    <property type="match status" value="1"/>
</dbReference>
<keyword evidence="14" id="KW-1185">Reference proteome</keyword>
<dbReference type="Pfam" id="PF22544">
    <property type="entry name" value="HYDIN_VesB_CFA65-like_Ig"/>
    <property type="match status" value="1"/>
</dbReference>
<reference evidence="13" key="1">
    <citation type="submission" date="2019-07" db="EMBL/GenBank/DDBJ databases">
        <title>Annotation for the trematode Paragonimus miyazaki's.</title>
        <authorList>
            <person name="Choi Y.-J."/>
        </authorList>
    </citation>
    <scope>NUCLEOTIDE SEQUENCE</scope>
    <source>
        <strain evidence="13">Japan</strain>
    </source>
</reference>
<proteinExistence type="predicted"/>
<evidence type="ECO:0000256" key="7">
    <source>
        <dbReference type="SAM" id="MobiDB-lite"/>
    </source>
</evidence>
<feature type="domain" description="HYDIN/VesB/CFA65-like Ig-like" evidence="8">
    <location>
        <begin position="118"/>
        <end position="197"/>
    </location>
</feature>
<dbReference type="Proteomes" id="UP000822476">
    <property type="component" value="Unassembled WGS sequence"/>
</dbReference>
<dbReference type="InterPro" id="IPR056305">
    <property type="entry name" value="Ig_CFAP65_10th"/>
</dbReference>
<keyword evidence="6" id="KW-0966">Cell projection</keyword>
<organism evidence="13 14">
    <name type="scientific">Paragonimus skrjabini miyazakii</name>
    <dbReference type="NCBI Taxonomy" id="59628"/>
    <lineage>
        <taxon>Eukaryota</taxon>
        <taxon>Metazoa</taxon>
        <taxon>Spiralia</taxon>
        <taxon>Lophotrochozoa</taxon>
        <taxon>Platyhelminthes</taxon>
        <taxon>Trematoda</taxon>
        <taxon>Digenea</taxon>
        <taxon>Plagiorchiida</taxon>
        <taxon>Troglotremata</taxon>
        <taxon>Troglotrematidae</taxon>
        <taxon>Paragonimus</taxon>
    </lineage>
</organism>
<dbReference type="InterPro" id="IPR053879">
    <property type="entry name" value="HYDIN_VesB_CFA65-like_Ig"/>
</dbReference>
<dbReference type="PANTHER" id="PTHR46127:SF1">
    <property type="entry name" value="CILIA- AND FLAGELLA-ASSOCIATED PROTEIN 65"/>
    <property type="match status" value="1"/>
</dbReference>
<evidence type="ECO:0000259" key="8">
    <source>
        <dbReference type="Pfam" id="PF22544"/>
    </source>
</evidence>
<feature type="domain" description="CFAP65 tenth Ig-like" evidence="9">
    <location>
        <begin position="1350"/>
        <end position="1396"/>
    </location>
</feature>
<evidence type="ECO:0000256" key="6">
    <source>
        <dbReference type="ARBA" id="ARBA00023273"/>
    </source>
</evidence>
<keyword evidence="3" id="KW-0963">Cytoplasm</keyword>
<feature type="compositionally biased region" description="Polar residues" evidence="7">
    <location>
        <begin position="578"/>
        <end position="592"/>
    </location>
</feature>
<evidence type="ECO:0000256" key="1">
    <source>
        <dbReference type="ARBA" id="ARBA00004230"/>
    </source>
</evidence>
<feature type="domain" description="CFAP65 fourth Ig-like" evidence="10">
    <location>
        <begin position="348"/>
        <end position="452"/>
    </location>
</feature>
<dbReference type="InterPro" id="IPR013783">
    <property type="entry name" value="Ig-like_fold"/>
</dbReference>
<protein>
    <recommendedName>
        <fullName evidence="15">Coiled-coil domain-containing protein 108</fullName>
    </recommendedName>
</protein>
<dbReference type="GO" id="GO:0031514">
    <property type="term" value="C:motile cilium"/>
    <property type="evidence" value="ECO:0007669"/>
    <property type="project" value="UniProtKB-SubCell"/>
</dbReference>
<name>A0A8S9Z285_9TREM</name>
<feature type="region of interest" description="Disordered" evidence="7">
    <location>
        <begin position="573"/>
        <end position="592"/>
    </location>
</feature>
<keyword evidence="5" id="KW-0969">Cilium</keyword>
<feature type="domain" description="CFAP65 seventh Ig-like" evidence="12">
    <location>
        <begin position="810"/>
        <end position="893"/>
    </location>
</feature>
<dbReference type="Pfam" id="PF25249">
    <property type="entry name" value="Ig_CFAP65_7th"/>
    <property type="match status" value="1"/>
</dbReference>
<evidence type="ECO:0000256" key="2">
    <source>
        <dbReference type="ARBA" id="ARBA00004496"/>
    </source>
</evidence>
<gene>
    <name evidence="13" type="ORF">EG68_03319</name>
</gene>
<evidence type="ECO:0000259" key="10">
    <source>
        <dbReference type="Pfam" id="PF24507"/>
    </source>
</evidence>
<evidence type="ECO:0000259" key="12">
    <source>
        <dbReference type="Pfam" id="PF25249"/>
    </source>
</evidence>
<accession>A0A8S9Z285</accession>
<sequence>MNRPTLISDKQIQIDGLAFDKEIIWGNWKPGVTYLKYITVHNCSAKVRECNYFLPDTADFQTVYPKKWRKIAAGSVFRLPILFKPTEEKAYESHITLRIKDQKQVQIDLRAILPEVNISVPTKLDFGPVGIDDTKTQIFIIKNMSNLETSFTFQLTVPFHINTLSGILMPMEKKMVEMTFSPTESGAYDQEAYCTYGPDSCRCVTMYLSGIGEYPGLKFSLDDSTENYDHFQAGKELELHFPVIASGSVTTKFLKVANRSKINATLSIKSISKDAGFEAGCLFSTTICQSVIRPQTELEIPFSYQPCFPGTENIAYYKLVTSNYCGEVILKCHGNSSDTNVKLSTNALTFGLVRLGQATQRCFFIENQCDQSTVFQLTVSFIQTDRQMQNKQCASVFPVLDGPMNGIIGPHQRIRLIMGFVPSYAGHFYRRITLLVANQEPHFVDLIGTCHDVHEQPHVLTLSRLKSYVDEEYDENLQNLAEKKQTGNFEMYVALRHANNTVLYTPPVSVEPSYLDFTENSLDVQRSLRCTAHHLNALRLGVECMEPRQGIPRTVVVQNHTNKAMRIQWSPLRDVPSPATSGPTLSENVMENPMSDKSTTLEMFTIEPITTEVASGKSCQFTVTFLPTKMDQFYAIELEGFATFLSQRDCTLCQEEEVRPPSCLLVNCFGHTFSAEKEPHLPHFTMSKNRIRFPAMEFGEVQFETITLSNQSDRSLFVQHLTHQIATSDEADRIQPNNRVIQLIPPTTLILPESQAILVFRCDSSYLATKLVSDIPIDSVLMERLSFNCRPEYELTMPMEITISRPTLMLESNGELYFPPTQVGAKTRRRFGVTNITTFATSFRWHILTRDQTLLHVEPSEGVIQPNEIQHHIWTFSPSSACGRVFTSKLTYRRCEQTALVQQTASASDESRHVKLRVVAFAEPVFVRVEPEVFNCGSVMVGATVTCELQLHNLSQASTYFSVCAQQPIERDVNSPDYEHNESNVISATPAAAAYVLPRDSWVAGLSSVSIVVTLKPTRSGPQRFQLCYQLWTPKINVRSPHDALTTDMERTILTEFVPSATILLTASYPTLRITDIQGLGTLSSLGAVELWRDLALDYLNSSLAASPSKEELRDSIATRTTYRDHPHGNKDRGPVFDMFLGVATTCQNDQDDDCTWYETCDETQLYVLLENTGLVNADLAFLFPADLQDKLPTWADDGQYSNDELHYLRVEADRLFSIEPKRAFLKPGEVVQVCVTFRHQLPGTYQLPVLLKIEGGREIKLRFLGLTLPRNQPYLHFAQRRHVFPAVALSDGDNRFGYLYSLQFRNPSARPVRFNIGPLMWPQDSDHPCSSAMLEGTVEGVTDGVGGCEFDMPVLYCCTLQGIVLPGEVFKLDWRFRPMEAKTYTALCPVHISDASVSCAQPDGENSQYGDTILLELVAIAYDFRQLERPHVPANPHRVRLPTANEQHILKVPTFPDSFLMSGEHCTQPMPRRIRLPGYPVSLSHHLLDLGQIAFGARARRLIHLVYSNTEKSTHSPHSRVSRSVPSAYRFILCTRVPDDIQFIDIKPNCGKIYPGQTIQLELTLTATSMPRFVDIQLQCQLFDEDRELEYNQELKSWQRELERQQVEFVIAHPNKAQRRPPQLTETAVSFLKQNQGLNELDPHKTTELTVSDRVWPKPSPPLPTLLHVTVTAHLVGQNETQHDHTNTLVKQFRDSDASVSCAQPEGENSQYEDTILLELVAIAYDLRRLERPHVLANPHRV</sequence>
<feature type="domain" description="CFAP65-like ninth Ig-like" evidence="11">
    <location>
        <begin position="1070"/>
        <end position="1266"/>
    </location>
</feature>
<evidence type="ECO:0000259" key="9">
    <source>
        <dbReference type="Pfam" id="PF24291"/>
    </source>
</evidence>
<dbReference type="EMBL" id="JTDE01001286">
    <property type="protein sequence ID" value="KAF7259261.1"/>
    <property type="molecule type" value="Genomic_DNA"/>
</dbReference>
<dbReference type="PANTHER" id="PTHR46127">
    <property type="entry name" value="CILIA- AND FLAGELLA-ASSOCIATED PROTEIN 65"/>
    <property type="match status" value="1"/>
</dbReference>
<evidence type="ECO:0000313" key="14">
    <source>
        <dbReference type="Proteomes" id="UP000822476"/>
    </source>
</evidence>
<evidence type="ECO:0000313" key="13">
    <source>
        <dbReference type="EMBL" id="KAF7259261.1"/>
    </source>
</evidence>
<dbReference type="InterPro" id="IPR058536">
    <property type="entry name" value="Ig_CFAP65_4th"/>
</dbReference>
<comment type="caution">
    <text evidence="13">The sequence shown here is derived from an EMBL/GenBank/DDBJ whole genome shotgun (WGS) entry which is preliminary data.</text>
</comment>
<evidence type="ECO:0000256" key="3">
    <source>
        <dbReference type="ARBA" id="ARBA00022490"/>
    </source>
</evidence>
<dbReference type="OrthoDB" id="415597at2759"/>
<dbReference type="GO" id="GO:0005737">
    <property type="term" value="C:cytoplasm"/>
    <property type="evidence" value="ECO:0007669"/>
    <property type="project" value="UniProtKB-SubCell"/>
</dbReference>
<evidence type="ECO:0000256" key="5">
    <source>
        <dbReference type="ARBA" id="ARBA00023069"/>
    </source>
</evidence>
<dbReference type="Gene3D" id="2.60.40.10">
    <property type="entry name" value="Immunoglobulins"/>
    <property type="match status" value="5"/>
</dbReference>
<evidence type="ECO:0008006" key="15">
    <source>
        <dbReference type="Google" id="ProtNLM"/>
    </source>
</evidence>
<dbReference type="Pfam" id="PF24291">
    <property type="entry name" value="Ig_CFAP65"/>
    <property type="match status" value="1"/>
</dbReference>
<keyword evidence="4" id="KW-0282">Flagellum</keyword>
<dbReference type="InterPro" id="IPR052614">
    <property type="entry name" value="CFAP65"/>
</dbReference>